<feature type="region of interest" description="Disordered" evidence="1">
    <location>
        <begin position="1"/>
        <end position="46"/>
    </location>
</feature>
<dbReference type="EMBL" id="OOIL02001001">
    <property type="protein sequence ID" value="VFQ71219.1"/>
    <property type="molecule type" value="Genomic_DNA"/>
</dbReference>
<protein>
    <submittedName>
        <fullName evidence="3">Uncharacterized protein</fullName>
    </submittedName>
</protein>
<keyword evidence="2" id="KW-0812">Transmembrane</keyword>
<evidence type="ECO:0000256" key="2">
    <source>
        <dbReference type="SAM" id="Phobius"/>
    </source>
</evidence>
<keyword evidence="2" id="KW-0472">Membrane</keyword>
<name>A0A484L4G2_9ASTE</name>
<gene>
    <name evidence="3" type="ORF">CCAM_LOCUS12995</name>
</gene>
<dbReference type="AlphaFoldDB" id="A0A484L4G2"/>
<evidence type="ECO:0000313" key="4">
    <source>
        <dbReference type="Proteomes" id="UP000595140"/>
    </source>
</evidence>
<organism evidence="3 4">
    <name type="scientific">Cuscuta campestris</name>
    <dbReference type="NCBI Taxonomy" id="132261"/>
    <lineage>
        <taxon>Eukaryota</taxon>
        <taxon>Viridiplantae</taxon>
        <taxon>Streptophyta</taxon>
        <taxon>Embryophyta</taxon>
        <taxon>Tracheophyta</taxon>
        <taxon>Spermatophyta</taxon>
        <taxon>Magnoliopsida</taxon>
        <taxon>eudicotyledons</taxon>
        <taxon>Gunneridae</taxon>
        <taxon>Pentapetalae</taxon>
        <taxon>asterids</taxon>
        <taxon>lamiids</taxon>
        <taxon>Solanales</taxon>
        <taxon>Convolvulaceae</taxon>
        <taxon>Cuscuteae</taxon>
        <taxon>Cuscuta</taxon>
        <taxon>Cuscuta subgen. Grammica</taxon>
        <taxon>Cuscuta sect. Cleistogrammica</taxon>
    </lineage>
</organism>
<evidence type="ECO:0000256" key="1">
    <source>
        <dbReference type="SAM" id="MobiDB-lite"/>
    </source>
</evidence>
<evidence type="ECO:0000313" key="3">
    <source>
        <dbReference type="EMBL" id="VFQ71219.1"/>
    </source>
</evidence>
<sequence length="88" mass="9976">MNSSEQTPCNIAREIEVDGSNSENEDLSNEGKREQPLKSKMRRYGRAKEPRLITKKILQTLMHIGTLLITIVITAPRRGAAPMYRHDA</sequence>
<feature type="transmembrane region" description="Helical" evidence="2">
    <location>
        <begin position="57"/>
        <end position="75"/>
    </location>
</feature>
<dbReference type="Proteomes" id="UP000595140">
    <property type="component" value="Unassembled WGS sequence"/>
</dbReference>
<reference evidence="3 4" key="1">
    <citation type="submission" date="2018-04" db="EMBL/GenBank/DDBJ databases">
        <authorList>
            <person name="Vogel A."/>
        </authorList>
    </citation>
    <scope>NUCLEOTIDE SEQUENCE [LARGE SCALE GENOMIC DNA]</scope>
</reference>
<accession>A0A484L4G2</accession>
<keyword evidence="4" id="KW-1185">Reference proteome</keyword>
<proteinExistence type="predicted"/>
<keyword evidence="2" id="KW-1133">Transmembrane helix</keyword>